<dbReference type="Proteomes" id="UP000018861">
    <property type="component" value="Unassembled WGS sequence"/>
</dbReference>
<gene>
    <name evidence="1" type="ORF">JCM6292_3836</name>
</gene>
<name>W4PBZ5_9BACE</name>
<dbReference type="AlphaFoldDB" id="W4PBZ5"/>
<dbReference type="InterPro" id="IPR027565">
    <property type="entry name" value="Cupin_WbuC"/>
</dbReference>
<organism evidence="1 2">
    <name type="scientific">Bacteroides pyogenes JCM 6292</name>
    <dbReference type="NCBI Taxonomy" id="1235809"/>
    <lineage>
        <taxon>Bacteria</taxon>
        <taxon>Pseudomonadati</taxon>
        <taxon>Bacteroidota</taxon>
        <taxon>Bacteroidia</taxon>
        <taxon>Bacteroidales</taxon>
        <taxon>Bacteroidaceae</taxon>
        <taxon>Bacteroides</taxon>
    </lineage>
</organism>
<protein>
    <submittedName>
        <fullName evidence="1">Uncharacterized protein</fullName>
    </submittedName>
</protein>
<evidence type="ECO:0000313" key="2">
    <source>
        <dbReference type="Proteomes" id="UP000018861"/>
    </source>
</evidence>
<dbReference type="NCBIfam" id="TIGR04366">
    <property type="entry name" value="cupin_WbuC"/>
    <property type="match status" value="1"/>
</dbReference>
<dbReference type="EMBL" id="BAIQ01000082">
    <property type="protein sequence ID" value="GAE17250.1"/>
    <property type="molecule type" value="Genomic_DNA"/>
</dbReference>
<sequence>MLCLCGSVDEVLYDEDGREVERIHLSHTGNTMGCVVPKGQWHTIDVHEPSVIYEGKDGKYGEDGTESFCSSEFGLSQIRKEDLMKQITYLIGKERADGNLAELTAQDLSNYLHIPKEEVEWAMKELGL</sequence>
<evidence type="ECO:0000313" key="1">
    <source>
        <dbReference type="EMBL" id="GAE17250.1"/>
    </source>
</evidence>
<comment type="caution">
    <text evidence="1">The sequence shown here is derived from an EMBL/GenBank/DDBJ whole genome shotgun (WGS) entry which is preliminary data.</text>
</comment>
<accession>W4PBZ5</accession>
<reference evidence="1 2" key="1">
    <citation type="journal article" date="2014" name="Genome Announc.">
        <title>Draft Genome Sequences of Three Strains of Bacteroides pyogenes Isolated from a Cat and Swine.</title>
        <authorList>
            <person name="Sakamoto M."/>
            <person name="Oshima K."/>
            <person name="Suda W."/>
            <person name="Kitamura K."/>
            <person name="Iida T."/>
            <person name="Hattori M."/>
            <person name="Ohkuma M."/>
        </authorList>
    </citation>
    <scope>NUCLEOTIDE SEQUENCE [LARGE SCALE GENOMIC DNA]</scope>
    <source>
        <strain evidence="1 2">JCM 6292</strain>
    </source>
</reference>
<proteinExistence type="predicted"/>